<keyword evidence="4" id="KW-1185">Reference proteome</keyword>
<protein>
    <recommendedName>
        <fullName evidence="2">ribonuclease H</fullName>
        <ecNumber evidence="2">3.1.26.4</ecNumber>
    </recommendedName>
</protein>
<name>A0ABM1LDR5_GEKJA</name>
<evidence type="ECO:0000256" key="1">
    <source>
        <dbReference type="ARBA" id="ARBA00010879"/>
    </source>
</evidence>
<feature type="domain" description="Reverse transcriptase" evidence="3">
    <location>
        <begin position="1"/>
        <end position="138"/>
    </location>
</feature>
<dbReference type="GeneID" id="107125165"/>
<organism evidence="4 5">
    <name type="scientific">Gekko japonicus</name>
    <name type="common">Schlegel's Japanese gecko</name>
    <dbReference type="NCBI Taxonomy" id="146911"/>
    <lineage>
        <taxon>Eukaryota</taxon>
        <taxon>Metazoa</taxon>
        <taxon>Chordata</taxon>
        <taxon>Craniata</taxon>
        <taxon>Vertebrata</taxon>
        <taxon>Euteleostomi</taxon>
        <taxon>Lepidosauria</taxon>
        <taxon>Squamata</taxon>
        <taxon>Bifurcata</taxon>
        <taxon>Gekkota</taxon>
        <taxon>Gekkonidae</taxon>
        <taxon>Gekkoninae</taxon>
        <taxon>Gekko</taxon>
    </lineage>
</organism>
<dbReference type="InterPro" id="IPR043502">
    <property type="entry name" value="DNA/RNA_pol_sf"/>
</dbReference>
<sequence>MDFRALNTFIVYHKFWIVSLQNILLLLKKGIWMATLDLQDAYFHLRILCQHRQYLHFATGEDHFQYKVLPFGFSTAPRVFTKTMVVVTAHLRLLGVSVFPYIDDWLLVANSEDLLLKNIQITLSLLQTLGLCINHKKS</sequence>
<proteinExistence type="inferred from homology"/>
<gene>
    <name evidence="5" type="primary">LOC107125165</name>
</gene>
<evidence type="ECO:0000313" key="5">
    <source>
        <dbReference type="RefSeq" id="XP_015284102.1"/>
    </source>
</evidence>
<dbReference type="PANTHER" id="PTHR33050:SF7">
    <property type="entry name" value="RIBONUCLEASE H"/>
    <property type="match status" value="1"/>
</dbReference>
<dbReference type="InterPro" id="IPR000477">
    <property type="entry name" value="RT_dom"/>
</dbReference>
<evidence type="ECO:0000259" key="3">
    <source>
        <dbReference type="PROSITE" id="PS50878"/>
    </source>
</evidence>
<dbReference type="Gene3D" id="3.10.10.10">
    <property type="entry name" value="HIV Type 1 Reverse Transcriptase, subunit A, domain 1"/>
    <property type="match status" value="1"/>
</dbReference>
<evidence type="ECO:0000256" key="2">
    <source>
        <dbReference type="ARBA" id="ARBA00012180"/>
    </source>
</evidence>
<evidence type="ECO:0000313" key="4">
    <source>
        <dbReference type="Proteomes" id="UP000694871"/>
    </source>
</evidence>
<dbReference type="PROSITE" id="PS50878">
    <property type="entry name" value="RT_POL"/>
    <property type="match status" value="1"/>
</dbReference>
<dbReference type="EC" id="3.1.26.4" evidence="2"/>
<dbReference type="SUPFAM" id="SSF56672">
    <property type="entry name" value="DNA/RNA polymerases"/>
    <property type="match status" value="1"/>
</dbReference>
<comment type="similarity">
    <text evidence="1">Belongs to the beta type-B retroviral polymerase family. HERV class-II K(HML-2) pol subfamily.</text>
</comment>
<keyword evidence="5" id="KW-0808">Transferase</keyword>
<dbReference type="Gene3D" id="3.30.70.270">
    <property type="match status" value="1"/>
</dbReference>
<dbReference type="PANTHER" id="PTHR33050">
    <property type="entry name" value="REVERSE TRANSCRIPTASE DOMAIN-CONTAINING PROTEIN"/>
    <property type="match status" value="1"/>
</dbReference>
<dbReference type="Pfam" id="PF00078">
    <property type="entry name" value="RVT_1"/>
    <property type="match status" value="1"/>
</dbReference>
<dbReference type="InterPro" id="IPR052055">
    <property type="entry name" value="Hepadnavirus_pol/RT"/>
</dbReference>
<dbReference type="GO" id="GO:0003964">
    <property type="term" value="F:RNA-directed DNA polymerase activity"/>
    <property type="evidence" value="ECO:0007669"/>
    <property type="project" value="UniProtKB-KW"/>
</dbReference>
<dbReference type="RefSeq" id="XP_015284102.1">
    <property type="nucleotide sequence ID" value="XM_015428616.1"/>
</dbReference>
<accession>A0ABM1LDR5</accession>
<keyword evidence="5" id="KW-0548">Nucleotidyltransferase</keyword>
<keyword evidence="5" id="KW-0695">RNA-directed DNA polymerase</keyword>
<reference evidence="5" key="1">
    <citation type="submission" date="2025-08" db="UniProtKB">
        <authorList>
            <consortium name="RefSeq"/>
        </authorList>
    </citation>
    <scope>IDENTIFICATION</scope>
</reference>
<dbReference type="CDD" id="cd03714">
    <property type="entry name" value="RT_DIRS1"/>
    <property type="match status" value="1"/>
</dbReference>
<dbReference type="Proteomes" id="UP000694871">
    <property type="component" value="Unplaced"/>
</dbReference>
<dbReference type="InterPro" id="IPR043128">
    <property type="entry name" value="Rev_trsase/Diguanyl_cyclase"/>
</dbReference>